<evidence type="ECO:0000313" key="6">
    <source>
        <dbReference type="EMBL" id="AAT77175.1"/>
    </source>
</evidence>
<keyword evidence="4" id="KW-1133">Transmembrane helix</keyword>
<comment type="subcellular location">
    <subcellularLocation>
        <location evidence="1">Cell membrane</location>
        <topology evidence="1">Multi-pass membrane protein</topology>
    </subcellularLocation>
</comment>
<dbReference type="Pfam" id="PF01943">
    <property type="entry name" value="Polysacc_synt"/>
    <property type="match status" value="1"/>
</dbReference>
<dbReference type="GO" id="GO:0005886">
    <property type="term" value="C:plasma membrane"/>
    <property type="evidence" value="ECO:0007669"/>
    <property type="project" value="UniProtKB-SubCell"/>
</dbReference>
<evidence type="ECO:0000256" key="5">
    <source>
        <dbReference type="ARBA" id="ARBA00023136"/>
    </source>
</evidence>
<dbReference type="CDD" id="cd13125">
    <property type="entry name" value="MATE_like_10"/>
    <property type="match status" value="1"/>
</dbReference>
<dbReference type="InterPro" id="IPR050833">
    <property type="entry name" value="Poly_Biosynth_Transport"/>
</dbReference>
<evidence type="ECO:0000256" key="4">
    <source>
        <dbReference type="ARBA" id="ARBA00022989"/>
    </source>
</evidence>
<accession>Q697E1</accession>
<organism evidence="6">
    <name type="scientific">Escherichia coli</name>
    <dbReference type="NCBI Taxonomy" id="562"/>
    <lineage>
        <taxon>Bacteria</taxon>
        <taxon>Pseudomonadati</taxon>
        <taxon>Pseudomonadota</taxon>
        <taxon>Gammaproteobacteria</taxon>
        <taxon>Enterobacterales</taxon>
        <taxon>Enterobacteriaceae</taxon>
        <taxon>Escherichia</taxon>
    </lineage>
</organism>
<evidence type="ECO:0000256" key="3">
    <source>
        <dbReference type="ARBA" id="ARBA00022692"/>
    </source>
</evidence>
<dbReference type="EMBL" id="AY573377">
    <property type="protein sequence ID" value="AAT77175.1"/>
    <property type="molecule type" value="Genomic_DNA"/>
</dbReference>
<dbReference type="PANTHER" id="PTHR30250:SF30">
    <property type="entry name" value="LIPID III FLIPPASE"/>
    <property type="match status" value="1"/>
</dbReference>
<proteinExistence type="predicted"/>
<dbReference type="RefSeq" id="WP_000735598.1">
    <property type="nucleotide sequence ID" value="NZ_BGSH01000021.1"/>
</dbReference>
<keyword evidence="5" id="KW-0472">Membrane</keyword>
<gene>
    <name evidence="6" type="primary">wzx</name>
</gene>
<dbReference type="AlphaFoldDB" id="Q697E1"/>
<name>Q697E1_ECOLX</name>
<evidence type="ECO:0000256" key="1">
    <source>
        <dbReference type="ARBA" id="ARBA00004651"/>
    </source>
</evidence>
<evidence type="ECO:0000256" key="2">
    <source>
        <dbReference type="ARBA" id="ARBA00022475"/>
    </source>
</evidence>
<dbReference type="GO" id="GO:0009246">
    <property type="term" value="P:enterobacterial common antigen biosynthetic process"/>
    <property type="evidence" value="ECO:0007669"/>
    <property type="project" value="InterPro"/>
</dbReference>
<dbReference type="PANTHER" id="PTHR30250">
    <property type="entry name" value="PST FAMILY PREDICTED COLANIC ACID TRANSPORTER"/>
    <property type="match status" value="1"/>
</dbReference>
<dbReference type="InterPro" id="IPR044550">
    <property type="entry name" value="WzxE"/>
</dbReference>
<sequence length="417" mass="46920">MKKLLTVTFFTGMLTFFKMISGFIISKIVAIYTGPSGIVLFGQIQSIVSALNGVINSPVGPGIVRFTAENHRKGLEHCYKWWIAGLSWVCIISAIIIPLSITLSSHIAFWTLGSEKYSWVIILTACLLPLTAIGTFISSVINGFQNYKVYVLLGIISAFLSLIIMIALIVFGKINGALLAISVQNALIGGVMIIYASSQPWFNLRWLYGRVHKTYYKDIQRYIVMAITSAIVVPGSLIIVRNIIIHYVGWTEAGYWQAVWKISETYLAIITIALSTYYLPRLSSLSQKDDIIKEISSSLKIIIPLVMFFSMGIYLSRDFIISLLFTKEFLGARMLFQVQLIGDILKIASWLYAYVMISKGMTQLFVISEVLFSLLFISFSLVFIRCYGLIGVTYAYCLNYFIYLVFSVVVVKRAKYD</sequence>
<keyword evidence="2" id="KW-1003">Cell membrane</keyword>
<protein>
    <submittedName>
        <fullName evidence="6">Wzx</fullName>
    </submittedName>
</protein>
<reference evidence="6" key="1">
    <citation type="journal article" date="2004" name="J. Clin. Microbiol.">
        <title>Identification of Escherichia coli O114 O-antigen gene cluster and development of an O114 serogroup-specific PCR assay.</title>
        <authorList>
            <person name="Feng L."/>
            <person name="Wang W."/>
            <person name="Tao J."/>
            <person name="Guo H."/>
            <person name="Krause G."/>
            <person name="Beutin L."/>
            <person name="Wang L."/>
        </authorList>
    </citation>
    <scope>NUCLEOTIDE SEQUENCE</scope>
</reference>
<keyword evidence="3" id="KW-0812">Transmembrane</keyword>
<dbReference type="InterPro" id="IPR002797">
    <property type="entry name" value="Polysacc_synth"/>
</dbReference>